<dbReference type="InterPro" id="IPR013083">
    <property type="entry name" value="Znf_RING/FYVE/PHD"/>
</dbReference>
<dbReference type="SUPFAM" id="SSF57850">
    <property type="entry name" value="RING/U-box"/>
    <property type="match status" value="1"/>
</dbReference>
<name>A0A8X8AX71_BRACI</name>
<evidence type="ECO:0000313" key="4">
    <source>
        <dbReference type="EMBL" id="KAG2313317.1"/>
    </source>
</evidence>
<dbReference type="Gene3D" id="3.30.40.10">
    <property type="entry name" value="Zinc/RING finger domain, C3HC4 (zinc finger)"/>
    <property type="match status" value="1"/>
</dbReference>
<keyword evidence="1" id="KW-0862">Zinc</keyword>
<dbReference type="PANTHER" id="PTHR12603">
    <property type="entry name" value="CCR4-NOT TRANSCRIPTION COMPLEX RELATED"/>
    <property type="match status" value="1"/>
</dbReference>
<dbReference type="GO" id="GO:0016567">
    <property type="term" value="P:protein ubiquitination"/>
    <property type="evidence" value="ECO:0007669"/>
    <property type="project" value="TreeGrafter"/>
</dbReference>
<evidence type="ECO:0000259" key="3">
    <source>
        <dbReference type="PROSITE" id="PS50089"/>
    </source>
</evidence>
<dbReference type="Proteomes" id="UP000886595">
    <property type="component" value="Unassembled WGS sequence"/>
</dbReference>
<reference evidence="4 5" key="1">
    <citation type="submission" date="2020-02" db="EMBL/GenBank/DDBJ databases">
        <authorList>
            <person name="Ma Q."/>
            <person name="Huang Y."/>
            <person name="Song X."/>
            <person name="Pei D."/>
        </authorList>
    </citation>
    <scope>NUCLEOTIDE SEQUENCE [LARGE SCALE GENOMIC DNA]</scope>
    <source>
        <strain evidence="4">Sxm20200214</strain>
        <tissue evidence="4">Leaf</tissue>
    </source>
</reference>
<feature type="domain" description="RING-type" evidence="3">
    <location>
        <begin position="167"/>
        <end position="210"/>
    </location>
</feature>
<feature type="compositionally biased region" description="Basic and acidic residues" evidence="2">
    <location>
        <begin position="151"/>
        <end position="164"/>
    </location>
</feature>
<dbReference type="PANTHER" id="PTHR12603:SF31">
    <property type="entry name" value="RING-TYPE DOMAIN-CONTAINING PROTEIN"/>
    <property type="match status" value="1"/>
</dbReference>
<feature type="region of interest" description="Disordered" evidence="2">
    <location>
        <begin position="53"/>
        <end position="105"/>
    </location>
</feature>
<keyword evidence="1" id="KW-0863">Zinc-finger</keyword>
<dbReference type="GO" id="GO:0008270">
    <property type="term" value="F:zinc ion binding"/>
    <property type="evidence" value="ECO:0007669"/>
    <property type="project" value="UniProtKB-KW"/>
</dbReference>
<accession>A0A8X8AX71</accession>
<dbReference type="GO" id="GO:0004842">
    <property type="term" value="F:ubiquitin-protein transferase activity"/>
    <property type="evidence" value="ECO:0007669"/>
    <property type="project" value="InterPro"/>
</dbReference>
<feature type="region of interest" description="Disordered" evidence="2">
    <location>
        <begin position="214"/>
        <end position="248"/>
    </location>
</feature>
<dbReference type="PROSITE" id="PS50089">
    <property type="entry name" value="ZF_RING_2"/>
    <property type="match status" value="1"/>
</dbReference>
<evidence type="ECO:0000313" key="5">
    <source>
        <dbReference type="Proteomes" id="UP000886595"/>
    </source>
</evidence>
<sequence>MVADSITDSQLFRGSPIARDEFKKRKANWVRKLKQWKIDDARRSQWIHQCEEEDGCSRLRDKPPEMKTLGDRFSHLRAWRADDDSDEDDETGLSAATASGSPTSVLKNKDSDCFCCSKQLTEEEEASVDANDEEEEGPSQSDHNKSTSTAKPEEPSGDQKKKEDECCPLCAEKMDKTDLRFKPCSSCEYKVCLFCYKRINESTGVCPGCRKKYEQQQTGSNSGGEVTFQQRGGDPLPLSSSFQGLDSD</sequence>
<feature type="compositionally biased region" description="Polar residues" evidence="2">
    <location>
        <begin position="215"/>
        <end position="230"/>
    </location>
</feature>
<keyword evidence="1" id="KW-0479">Metal-binding</keyword>
<keyword evidence="5" id="KW-1185">Reference proteome</keyword>
<feature type="compositionally biased region" description="Polar residues" evidence="2">
    <location>
        <begin position="138"/>
        <end position="150"/>
    </location>
</feature>
<feature type="compositionally biased region" description="Polar residues" evidence="2">
    <location>
        <begin position="238"/>
        <end position="248"/>
    </location>
</feature>
<evidence type="ECO:0000256" key="2">
    <source>
        <dbReference type="SAM" id="MobiDB-lite"/>
    </source>
</evidence>
<feature type="compositionally biased region" description="Acidic residues" evidence="2">
    <location>
        <begin position="124"/>
        <end position="137"/>
    </location>
</feature>
<evidence type="ECO:0000256" key="1">
    <source>
        <dbReference type="PROSITE-ProRule" id="PRU00175"/>
    </source>
</evidence>
<proteinExistence type="predicted"/>
<dbReference type="Pfam" id="PF14570">
    <property type="entry name" value="zf-RING_4"/>
    <property type="match status" value="1"/>
</dbReference>
<dbReference type="OrthoDB" id="1923159at2759"/>
<feature type="compositionally biased region" description="Polar residues" evidence="2">
    <location>
        <begin position="94"/>
        <end position="105"/>
    </location>
</feature>
<dbReference type="GO" id="GO:0030014">
    <property type="term" value="C:CCR4-NOT complex"/>
    <property type="evidence" value="ECO:0007669"/>
    <property type="project" value="InterPro"/>
</dbReference>
<dbReference type="InterPro" id="IPR039780">
    <property type="entry name" value="Mot2"/>
</dbReference>
<feature type="compositionally biased region" description="Basic and acidic residues" evidence="2">
    <location>
        <begin position="55"/>
        <end position="82"/>
    </location>
</feature>
<dbReference type="EMBL" id="JAAMPC010000005">
    <property type="protein sequence ID" value="KAG2313317.1"/>
    <property type="molecule type" value="Genomic_DNA"/>
</dbReference>
<dbReference type="AlphaFoldDB" id="A0A8X8AX71"/>
<gene>
    <name evidence="4" type="ORF">Bca52824_024874</name>
</gene>
<comment type="caution">
    <text evidence="4">The sequence shown here is derived from an EMBL/GenBank/DDBJ whole genome shotgun (WGS) entry which is preliminary data.</text>
</comment>
<protein>
    <recommendedName>
        <fullName evidence="3">RING-type domain-containing protein</fullName>
    </recommendedName>
</protein>
<dbReference type="InterPro" id="IPR001841">
    <property type="entry name" value="Znf_RING"/>
</dbReference>
<organism evidence="4 5">
    <name type="scientific">Brassica carinata</name>
    <name type="common">Ethiopian mustard</name>
    <name type="synonym">Abyssinian cabbage</name>
    <dbReference type="NCBI Taxonomy" id="52824"/>
    <lineage>
        <taxon>Eukaryota</taxon>
        <taxon>Viridiplantae</taxon>
        <taxon>Streptophyta</taxon>
        <taxon>Embryophyta</taxon>
        <taxon>Tracheophyta</taxon>
        <taxon>Spermatophyta</taxon>
        <taxon>Magnoliopsida</taxon>
        <taxon>eudicotyledons</taxon>
        <taxon>Gunneridae</taxon>
        <taxon>Pentapetalae</taxon>
        <taxon>rosids</taxon>
        <taxon>malvids</taxon>
        <taxon>Brassicales</taxon>
        <taxon>Brassicaceae</taxon>
        <taxon>Brassiceae</taxon>
        <taxon>Brassica</taxon>
    </lineage>
</organism>
<feature type="region of interest" description="Disordered" evidence="2">
    <location>
        <begin position="124"/>
        <end position="164"/>
    </location>
</feature>